<feature type="transmembrane region" description="Helical" evidence="2">
    <location>
        <begin position="55"/>
        <end position="75"/>
    </location>
</feature>
<organism evidence="4 5">
    <name type="scientific">Plantactinospora soyae</name>
    <dbReference type="NCBI Taxonomy" id="1544732"/>
    <lineage>
        <taxon>Bacteria</taxon>
        <taxon>Bacillati</taxon>
        <taxon>Actinomycetota</taxon>
        <taxon>Actinomycetes</taxon>
        <taxon>Micromonosporales</taxon>
        <taxon>Micromonosporaceae</taxon>
        <taxon>Plantactinospora</taxon>
    </lineage>
</organism>
<evidence type="ECO:0000313" key="4">
    <source>
        <dbReference type="EMBL" id="MBE1491630.1"/>
    </source>
</evidence>
<evidence type="ECO:0000313" key="5">
    <source>
        <dbReference type="Proteomes" id="UP000649753"/>
    </source>
</evidence>
<accession>A0A927MDG2</accession>
<feature type="region of interest" description="Disordered" evidence="1">
    <location>
        <begin position="82"/>
        <end position="129"/>
    </location>
</feature>
<dbReference type="InterPro" id="IPR009936">
    <property type="entry name" value="DUF1468"/>
</dbReference>
<name>A0A927MDG2_9ACTN</name>
<feature type="transmembrane region" description="Helical" evidence="2">
    <location>
        <begin position="181"/>
        <end position="203"/>
    </location>
</feature>
<dbReference type="AlphaFoldDB" id="A0A927MDG2"/>
<feature type="transmembrane region" description="Helical" evidence="2">
    <location>
        <begin position="22"/>
        <end position="43"/>
    </location>
</feature>
<feature type="compositionally biased region" description="Basic and acidic residues" evidence="1">
    <location>
        <begin position="92"/>
        <end position="117"/>
    </location>
</feature>
<keyword evidence="2" id="KW-0472">Membrane</keyword>
<keyword evidence="2" id="KW-0812">Transmembrane</keyword>
<comment type="caution">
    <text evidence="4">The sequence shown here is derived from an EMBL/GenBank/DDBJ whole genome shotgun (WGS) entry which is preliminary data.</text>
</comment>
<keyword evidence="2" id="KW-1133">Transmembrane helix</keyword>
<dbReference type="Pfam" id="PF07331">
    <property type="entry name" value="TctB"/>
    <property type="match status" value="1"/>
</dbReference>
<keyword evidence="5" id="KW-1185">Reference proteome</keyword>
<gene>
    <name evidence="4" type="ORF">H4W31_007268</name>
</gene>
<sequence length="210" mass="22349">MSSETDIRGGAAEPVALPPAPWGARILGGVLLAVGLFLLWTAYDSAEGDFSPHGPWLAPLVVTIGWVVLATWYLAVQFGPSSRRPVPDTAEQIDRPEQAEQGEQTDHQSEQTVRPEETEQADETEQGEPVPAVQWLTPALLCAALIGYVLLLSPIGFVLASAVFFPACARILGSRHSLRDVAVGVPLALGVYYGFTLGLDITLPAGVLPL</sequence>
<protein>
    <submittedName>
        <fullName evidence="4">Tricarboxylic transport membrane protein</fullName>
    </submittedName>
</protein>
<dbReference type="RefSeq" id="WP_192770667.1">
    <property type="nucleotide sequence ID" value="NZ_JADBEB010000001.1"/>
</dbReference>
<dbReference type="Proteomes" id="UP000649753">
    <property type="component" value="Unassembled WGS sequence"/>
</dbReference>
<evidence type="ECO:0000256" key="2">
    <source>
        <dbReference type="SAM" id="Phobius"/>
    </source>
</evidence>
<feature type="domain" description="DUF1468" evidence="3">
    <location>
        <begin position="26"/>
        <end position="204"/>
    </location>
</feature>
<feature type="transmembrane region" description="Helical" evidence="2">
    <location>
        <begin position="145"/>
        <end position="169"/>
    </location>
</feature>
<proteinExistence type="predicted"/>
<evidence type="ECO:0000256" key="1">
    <source>
        <dbReference type="SAM" id="MobiDB-lite"/>
    </source>
</evidence>
<evidence type="ECO:0000259" key="3">
    <source>
        <dbReference type="Pfam" id="PF07331"/>
    </source>
</evidence>
<reference evidence="4" key="1">
    <citation type="submission" date="2020-10" db="EMBL/GenBank/DDBJ databases">
        <title>Sequencing the genomes of 1000 actinobacteria strains.</title>
        <authorList>
            <person name="Klenk H.-P."/>
        </authorList>
    </citation>
    <scope>NUCLEOTIDE SEQUENCE</scope>
    <source>
        <strain evidence="4">DSM 46832</strain>
    </source>
</reference>
<dbReference type="EMBL" id="JADBEB010000001">
    <property type="protein sequence ID" value="MBE1491630.1"/>
    <property type="molecule type" value="Genomic_DNA"/>
</dbReference>